<dbReference type="AlphaFoldDB" id="A0A4Z2FEQ6"/>
<dbReference type="Pfam" id="PF00779">
    <property type="entry name" value="BTK"/>
    <property type="match status" value="1"/>
</dbReference>
<dbReference type="Gene3D" id="2.30.29.30">
    <property type="entry name" value="Pleckstrin-homology domain (PH domain)/Phosphotyrosine-binding domain (PTB)"/>
    <property type="match status" value="2"/>
</dbReference>
<organism evidence="2 3">
    <name type="scientific">Liparis tanakae</name>
    <name type="common">Tanaka's snailfish</name>
    <dbReference type="NCBI Taxonomy" id="230148"/>
    <lineage>
        <taxon>Eukaryota</taxon>
        <taxon>Metazoa</taxon>
        <taxon>Chordata</taxon>
        <taxon>Craniata</taxon>
        <taxon>Vertebrata</taxon>
        <taxon>Euteleostomi</taxon>
        <taxon>Actinopterygii</taxon>
        <taxon>Neopterygii</taxon>
        <taxon>Teleostei</taxon>
        <taxon>Neoteleostei</taxon>
        <taxon>Acanthomorphata</taxon>
        <taxon>Eupercaria</taxon>
        <taxon>Perciformes</taxon>
        <taxon>Cottioidei</taxon>
        <taxon>Cottales</taxon>
        <taxon>Liparidae</taxon>
        <taxon>Liparis</taxon>
    </lineage>
</organism>
<name>A0A4Z2FEQ6_9TELE</name>
<keyword evidence="1" id="KW-0479">Metal-binding</keyword>
<dbReference type="InterPro" id="IPR011993">
    <property type="entry name" value="PH-like_dom_sf"/>
</dbReference>
<dbReference type="SUPFAM" id="SSF50729">
    <property type="entry name" value="PH domain-like"/>
    <property type="match status" value="1"/>
</dbReference>
<gene>
    <name evidence="2" type="primary">TEC</name>
    <name evidence="2" type="ORF">EYF80_050203</name>
</gene>
<proteinExistence type="predicted"/>
<dbReference type="SMART" id="SM00107">
    <property type="entry name" value="BTK"/>
    <property type="match status" value="1"/>
</dbReference>
<dbReference type="OrthoDB" id="4062651at2759"/>
<reference evidence="2 3" key="1">
    <citation type="submission" date="2019-03" db="EMBL/GenBank/DDBJ databases">
        <title>First draft genome of Liparis tanakae, snailfish: a comprehensive survey of snailfish specific genes.</title>
        <authorList>
            <person name="Kim W."/>
            <person name="Song I."/>
            <person name="Jeong J.-H."/>
            <person name="Kim D."/>
            <person name="Kim S."/>
            <person name="Ryu S."/>
            <person name="Song J.Y."/>
            <person name="Lee S.K."/>
        </authorList>
    </citation>
    <scope>NUCLEOTIDE SEQUENCE [LARGE SCALE GENOMIC DNA]</scope>
    <source>
        <tissue evidence="2">Muscle</tissue>
    </source>
</reference>
<evidence type="ECO:0000256" key="1">
    <source>
        <dbReference type="PROSITE-ProRule" id="PRU00432"/>
    </source>
</evidence>
<keyword evidence="3" id="KW-1185">Reference proteome</keyword>
<dbReference type="GO" id="GO:0008270">
    <property type="term" value="F:zinc ion binding"/>
    <property type="evidence" value="ECO:0007669"/>
    <property type="project" value="UniProtKB-KW"/>
</dbReference>
<keyword evidence="1" id="KW-0862">Zinc</keyword>
<dbReference type="GO" id="GO:0035556">
    <property type="term" value="P:intracellular signal transduction"/>
    <property type="evidence" value="ECO:0007669"/>
    <property type="project" value="InterPro"/>
</dbReference>
<keyword evidence="1" id="KW-0863">Zinc-finger</keyword>
<dbReference type="PROSITE" id="PS51113">
    <property type="entry name" value="ZF_BTK"/>
    <property type="match status" value="1"/>
</dbReference>
<accession>A0A4Z2FEQ6</accession>
<dbReference type="GO" id="GO:0016301">
    <property type="term" value="F:kinase activity"/>
    <property type="evidence" value="ECO:0007669"/>
    <property type="project" value="UniProtKB-KW"/>
</dbReference>
<protein>
    <submittedName>
        <fullName evidence="2">Tyrosine-protein kinase Tec</fullName>
    </submittedName>
</protein>
<sequence>MSAELLLEELLVKRSQQKKRTSPLNYKERLFVVHGAVTLYVFAPSNESRSLWVQSLKGEIKDNPDVCSKFHPHFWQEGAWLCCRQADKMAVGCEEYHLLGDSKTQRHTHVPPAGGQ</sequence>
<keyword evidence="2" id="KW-0418">Kinase</keyword>
<dbReference type="EMBL" id="SRLO01001263">
    <property type="protein sequence ID" value="TNN39628.1"/>
    <property type="molecule type" value="Genomic_DNA"/>
</dbReference>
<dbReference type="InterPro" id="IPR001562">
    <property type="entry name" value="Znf_Btk_motif"/>
</dbReference>
<evidence type="ECO:0000313" key="3">
    <source>
        <dbReference type="Proteomes" id="UP000314294"/>
    </source>
</evidence>
<keyword evidence="2" id="KW-0808">Transferase</keyword>
<comment type="caution">
    <text evidence="2">The sequence shown here is derived from an EMBL/GenBank/DDBJ whole genome shotgun (WGS) entry which is preliminary data.</text>
</comment>
<evidence type="ECO:0000313" key="2">
    <source>
        <dbReference type="EMBL" id="TNN39628.1"/>
    </source>
</evidence>
<dbReference type="Proteomes" id="UP000314294">
    <property type="component" value="Unassembled WGS sequence"/>
</dbReference>